<sequence>MKFENIDVQNEFYKLYKKYNCMHINLGNRYNDTPMTYEDVLAIEENLKLSSKFLDELDNE</sequence>
<dbReference type="RefSeq" id="WP_186860422.1">
    <property type="nucleotide sequence ID" value="NZ_JACOOO010000030.1"/>
</dbReference>
<protein>
    <submittedName>
        <fullName evidence="1">Uncharacterized protein</fullName>
    </submittedName>
</protein>
<proteinExistence type="predicted"/>
<comment type="caution">
    <text evidence="1">The sequence shown here is derived from an EMBL/GenBank/DDBJ whole genome shotgun (WGS) entry which is preliminary data.</text>
</comment>
<dbReference type="EMBL" id="JACOOO010000030">
    <property type="protein sequence ID" value="MBC5629837.1"/>
    <property type="molecule type" value="Genomic_DNA"/>
</dbReference>
<gene>
    <name evidence="1" type="ORF">H8S20_13185</name>
</gene>
<evidence type="ECO:0000313" key="1">
    <source>
        <dbReference type="EMBL" id="MBC5629837.1"/>
    </source>
</evidence>
<dbReference type="Proteomes" id="UP000596929">
    <property type="component" value="Unassembled WGS sequence"/>
</dbReference>
<reference evidence="1 2" key="1">
    <citation type="submission" date="2020-08" db="EMBL/GenBank/DDBJ databases">
        <title>Genome public.</title>
        <authorList>
            <person name="Liu C."/>
            <person name="Sun Q."/>
        </authorList>
    </citation>
    <scope>NUCLEOTIDE SEQUENCE [LARGE SCALE GENOMIC DNA]</scope>
    <source>
        <strain evidence="1 2">NSJ-6</strain>
    </source>
</reference>
<keyword evidence="2" id="KW-1185">Reference proteome</keyword>
<organism evidence="1 2">
    <name type="scientific">Clostridium hominis</name>
    <dbReference type="NCBI Taxonomy" id="2763036"/>
    <lineage>
        <taxon>Bacteria</taxon>
        <taxon>Bacillati</taxon>
        <taxon>Bacillota</taxon>
        <taxon>Clostridia</taxon>
        <taxon>Eubacteriales</taxon>
        <taxon>Clostridiaceae</taxon>
        <taxon>Clostridium</taxon>
    </lineage>
</organism>
<evidence type="ECO:0000313" key="2">
    <source>
        <dbReference type="Proteomes" id="UP000596929"/>
    </source>
</evidence>
<accession>A0ABR7DEG9</accession>
<name>A0ABR7DEG9_9CLOT</name>